<evidence type="ECO:0000313" key="1">
    <source>
        <dbReference type="EMBL" id="KAF7423282.1"/>
    </source>
</evidence>
<comment type="caution">
    <text evidence="1">The sequence shown here is derived from an EMBL/GenBank/DDBJ whole genome shotgun (WGS) entry which is preliminary data.</text>
</comment>
<protein>
    <submittedName>
        <fullName evidence="1">Uncharacterized protein</fullName>
    </submittedName>
</protein>
<accession>A0A834P0S2</accession>
<dbReference type="Proteomes" id="UP000600918">
    <property type="component" value="Unassembled WGS sequence"/>
</dbReference>
<evidence type="ECO:0000313" key="2">
    <source>
        <dbReference type="Proteomes" id="UP000600918"/>
    </source>
</evidence>
<name>A0A834P0S2_VESPE</name>
<keyword evidence="2" id="KW-1185">Reference proteome</keyword>
<organism evidence="1 2">
    <name type="scientific">Vespula pensylvanica</name>
    <name type="common">Western yellow jacket</name>
    <name type="synonym">Wasp</name>
    <dbReference type="NCBI Taxonomy" id="30213"/>
    <lineage>
        <taxon>Eukaryota</taxon>
        <taxon>Metazoa</taxon>
        <taxon>Ecdysozoa</taxon>
        <taxon>Arthropoda</taxon>
        <taxon>Hexapoda</taxon>
        <taxon>Insecta</taxon>
        <taxon>Pterygota</taxon>
        <taxon>Neoptera</taxon>
        <taxon>Endopterygota</taxon>
        <taxon>Hymenoptera</taxon>
        <taxon>Apocrita</taxon>
        <taxon>Aculeata</taxon>
        <taxon>Vespoidea</taxon>
        <taxon>Vespidae</taxon>
        <taxon>Vespinae</taxon>
        <taxon>Vespula</taxon>
    </lineage>
</organism>
<sequence>MSQEDANTMKVKVSWLARKHRGSSKNIAWLLARGETPYLRIDLEFSRHGVTNFCRLYESDKGLVSCRNERLNLISIKYMVGMYTHTVRNFIAVDSPSSQLLAFPNNNVEKRWFARSGVSPEKY</sequence>
<proteinExistence type="predicted"/>
<gene>
    <name evidence="1" type="ORF">H0235_008565</name>
</gene>
<reference evidence="1" key="1">
    <citation type="journal article" date="2020" name="G3 (Bethesda)">
        <title>High-Quality Assemblies for Three Invasive Social Wasps from the &lt;i&gt;Vespula&lt;/i&gt; Genus.</title>
        <authorList>
            <person name="Harrop T.W.R."/>
            <person name="Guhlin J."/>
            <person name="McLaughlin G.M."/>
            <person name="Permina E."/>
            <person name="Stockwell P."/>
            <person name="Gilligan J."/>
            <person name="Le Lec M.F."/>
            <person name="Gruber M.A.M."/>
            <person name="Quinn O."/>
            <person name="Lovegrove M."/>
            <person name="Duncan E.J."/>
            <person name="Remnant E.J."/>
            <person name="Van Eeckhoven J."/>
            <person name="Graham B."/>
            <person name="Knapp R.A."/>
            <person name="Langford K.W."/>
            <person name="Kronenberg Z."/>
            <person name="Press M.O."/>
            <person name="Eacker S.M."/>
            <person name="Wilson-Rankin E.E."/>
            <person name="Purcell J."/>
            <person name="Lester P.J."/>
            <person name="Dearden P.K."/>
        </authorList>
    </citation>
    <scope>NUCLEOTIDE SEQUENCE</scope>
    <source>
        <strain evidence="1">Volc-1</strain>
    </source>
</reference>
<dbReference type="AlphaFoldDB" id="A0A834P0S2"/>
<dbReference type="EMBL" id="JACSDY010000007">
    <property type="protein sequence ID" value="KAF7423282.1"/>
    <property type="molecule type" value="Genomic_DNA"/>
</dbReference>